<dbReference type="GO" id="GO:0016020">
    <property type="term" value="C:membrane"/>
    <property type="evidence" value="ECO:0007669"/>
    <property type="project" value="UniProtKB-SubCell"/>
</dbReference>
<evidence type="ECO:0000313" key="8">
    <source>
        <dbReference type="Proteomes" id="UP000694406"/>
    </source>
</evidence>
<keyword evidence="2 5" id="KW-0812">Transmembrane</keyword>
<dbReference type="SUPFAM" id="SSF103473">
    <property type="entry name" value="MFS general substrate transporter"/>
    <property type="match status" value="1"/>
</dbReference>
<feature type="transmembrane region" description="Helical" evidence="5">
    <location>
        <begin position="398"/>
        <end position="420"/>
    </location>
</feature>
<feature type="transmembrane region" description="Helical" evidence="5">
    <location>
        <begin position="432"/>
        <end position="454"/>
    </location>
</feature>
<evidence type="ECO:0000256" key="5">
    <source>
        <dbReference type="SAM" id="Phobius"/>
    </source>
</evidence>
<feature type="transmembrane region" description="Helical" evidence="5">
    <location>
        <begin position="148"/>
        <end position="171"/>
    </location>
</feature>
<feature type="transmembrane region" description="Helical" evidence="5">
    <location>
        <begin position="177"/>
        <end position="200"/>
    </location>
</feature>
<evidence type="ECO:0000256" key="2">
    <source>
        <dbReference type="ARBA" id="ARBA00022692"/>
    </source>
</evidence>
<feature type="transmembrane region" description="Helical" evidence="5">
    <location>
        <begin position="311"/>
        <end position="332"/>
    </location>
</feature>
<keyword evidence="4 5" id="KW-0472">Membrane</keyword>
<dbReference type="GO" id="GO:0022857">
    <property type="term" value="F:transmembrane transporter activity"/>
    <property type="evidence" value="ECO:0007669"/>
    <property type="project" value="InterPro"/>
</dbReference>
<accession>A0A8C5SUK5</accession>
<sequence length="524" mass="58354">MTDVGEIIKALNDFGRFQHWLVLMITIASPFAGFHMFSQLFMVIPVPHHCNTNWFDTTHLNLTEEEKLNLTIPRKPDGILEQCLMYTPVETNFETILQTGLNSTEKCRDGWVYPSKPKPSLITQVWESHFHLHFPELNVLFLYGRRPIALLSLVFEGVLGVAVAFAPSFYLYCGLRFLLGAALSGITIASLALCTEWVGVAYRPHTIITAHVTFALGQMLLAGLAYGLRDWRHLQIAGSAPVFAFFFYIWVLPESARWLVMKGKIEEAKKVLQKAASVNKQIIPLRMLEELKPEQTSNSSTVLDLVRNSQLVKVILVISLIWFVNSLAYYGLSLNVGSFGLNIYLTQVIFGAVEIPARILSVFLMQHLGRKKCQSICLLLGGTFSLLIIAVPKDLPVVITMLAVLGKFTMAGSFSTSYVYSAELFPTIIRQTGLGVCQMTARVAGIISPLVGLLEKYHTSLPVGIFGSAAVLGGIFSLLLPETLGKDLPDCVDDLTHKPRQDLWETSRKKLVQSSHFSEKNLHI</sequence>
<dbReference type="PANTHER" id="PTHR24064">
    <property type="entry name" value="SOLUTE CARRIER FAMILY 22 MEMBER"/>
    <property type="match status" value="1"/>
</dbReference>
<feature type="transmembrane region" description="Helical" evidence="5">
    <location>
        <begin position="344"/>
        <end position="364"/>
    </location>
</feature>
<dbReference type="Ensembl" id="ENSLLTT00000022565.1">
    <property type="protein sequence ID" value="ENSLLTP00000021760.1"/>
    <property type="gene ID" value="ENSLLTG00000016225.1"/>
</dbReference>
<protein>
    <recommendedName>
        <fullName evidence="6">Major facilitator superfamily (MFS) profile domain-containing protein</fullName>
    </recommendedName>
</protein>
<feature type="domain" description="Major facilitator superfamily (MFS) profile" evidence="6">
    <location>
        <begin position="21"/>
        <end position="485"/>
    </location>
</feature>
<evidence type="ECO:0000259" key="6">
    <source>
        <dbReference type="PROSITE" id="PS50850"/>
    </source>
</evidence>
<dbReference type="PROSITE" id="PS50850">
    <property type="entry name" value="MFS"/>
    <property type="match status" value="1"/>
</dbReference>
<feature type="transmembrane region" description="Helical" evidence="5">
    <location>
        <begin position="460"/>
        <end position="480"/>
    </location>
</feature>
<name>A0A8C5SUK5_LATLA</name>
<dbReference type="GeneTree" id="ENSGT00940000154607"/>
<comment type="subcellular location">
    <subcellularLocation>
        <location evidence="1">Membrane</location>
        <topology evidence="1">Multi-pass membrane protein</topology>
    </subcellularLocation>
</comment>
<feature type="transmembrane region" description="Helical" evidence="5">
    <location>
        <begin position="234"/>
        <end position="252"/>
    </location>
</feature>
<dbReference type="InterPro" id="IPR005828">
    <property type="entry name" value="MFS_sugar_transport-like"/>
</dbReference>
<dbReference type="Proteomes" id="UP000694406">
    <property type="component" value="Unplaced"/>
</dbReference>
<dbReference type="InterPro" id="IPR020846">
    <property type="entry name" value="MFS_dom"/>
</dbReference>
<reference evidence="7" key="1">
    <citation type="submission" date="2025-08" db="UniProtKB">
        <authorList>
            <consortium name="Ensembl"/>
        </authorList>
    </citation>
    <scope>IDENTIFICATION</scope>
</reference>
<feature type="transmembrane region" description="Helical" evidence="5">
    <location>
        <begin position="207"/>
        <end position="228"/>
    </location>
</feature>
<evidence type="ECO:0000313" key="7">
    <source>
        <dbReference type="Ensembl" id="ENSLLTP00000021760.1"/>
    </source>
</evidence>
<evidence type="ECO:0000256" key="1">
    <source>
        <dbReference type="ARBA" id="ARBA00004141"/>
    </source>
</evidence>
<dbReference type="Gene3D" id="1.20.1250.20">
    <property type="entry name" value="MFS general substrate transporter like domains"/>
    <property type="match status" value="1"/>
</dbReference>
<dbReference type="AlphaFoldDB" id="A0A8C5SUK5"/>
<keyword evidence="3 5" id="KW-1133">Transmembrane helix</keyword>
<feature type="transmembrane region" description="Helical" evidence="5">
    <location>
        <begin position="20"/>
        <end position="44"/>
    </location>
</feature>
<reference evidence="7" key="2">
    <citation type="submission" date="2025-09" db="UniProtKB">
        <authorList>
            <consortium name="Ensembl"/>
        </authorList>
    </citation>
    <scope>IDENTIFICATION</scope>
</reference>
<dbReference type="InterPro" id="IPR036259">
    <property type="entry name" value="MFS_trans_sf"/>
</dbReference>
<proteinExistence type="predicted"/>
<organism evidence="7 8">
    <name type="scientific">Laticauda laticaudata</name>
    <name type="common">Blue-ringed sea krait</name>
    <name type="synonym">Blue-lipped sea krait</name>
    <dbReference type="NCBI Taxonomy" id="8630"/>
    <lineage>
        <taxon>Eukaryota</taxon>
        <taxon>Metazoa</taxon>
        <taxon>Chordata</taxon>
        <taxon>Craniata</taxon>
        <taxon>Vertebrata</taxon>
        <taxon>Euteleostomi</taxon>
        <taxon>Lepidosauria</taxon>
        <taxon>Squamata</taxon>
        <taxon>Bifurcata</taxon>
        <taxon>Unidentata</taxon>
        <taxon>Episquamata</taxon>
        <taxon>Toxicofera</taxon>
        <taxon>Serpentes</taxon>
        <taxon>Colubroidea</taxon>
        <taxon>Elapidae</taxon>
        <taxon>Laticaudinae</taxon>
        <taxon>Laticauda</taxon>
    </lineage>
</organism>
<evidence type="ECO:0000256" key="3">
    <source>
        <dbReference type="ARBA" id="ARBA00022989"/>
    </source>
</evidence>
<feature type="transmembrane region" description="Helical" evidence="5">
    <location>
        <begin position="376"/>
        <end position="392"/>
    </location>
</feature>
<dbReference type="Pfam" id="PF00083">
    <property type="entry name" value="Sugar_tr"/>
    <property type="match status" value="1"/>
</dbReference>
<evidence type="ECO:0000256" key="4">
    <source>
        <dbReference type="ARBA" id="ARBA00023136"/>
    </source>
</evidence>
<keyword evidence="8" id="KW-1185">Reference proteome</keyword>